<protein>
    <submittedName>
        <fullName evidence="1">Uncharacterized protein</fullName>
    </submittedName>
</protein>
<reference evidence="1" key="1">
    <citation type="submission" date="2014-09" db="EMBL/GenBank/DDBJ databases">
        <authorList>
            <person name="Magalhaes I.L.F."/>
            <person name="Oliveira U."/>
            <person name="Santos F.R."/>
            <person name="Vidigal T.H.D.A."/>
            <person name="Brescovit A.D."/>
            <person name="Santos A.J."/>
        </authorList>
    </citation>
    <scope>NUCLEOTIDE SEQUENCE</scope>
    <source>
        <tissue evidence="1">Shoot tissue taken approximately 20 cm above the soil surface</tissue>
    </source>
</reference>
<organism evidence="1">
    <name type="scientific">Arundo donax</name>
    <name type="common">Giant reed</name>
    <name type="synonym">Donax arundinaceus</name>
    <dbReference type="NCBI Taxonomy" id="35708"/>
    <lineage>
        <taxon>Eukaryota</taxon>
        <taxon>Viridiplantae</taxon>
        <taxon>Streptophyta</taxon>
        <taxon>Embryophyta</taxon>
        <taxon>Tracheophyta</taxon>
        <taxon>Spermatophyta</taxon>
        <taxon>Magnoliopsida</taxon>
        <taxon>Liliopsida</taxon>
        <taxon>Poales</taxon>
        <taxon>Poaceae</taxon>
        <taxon>PACMAD clade</taxon>
        <taxon>Arundinoideae</taxon>
        <taxon>Arundineae</taxon>
        <taxon>Arundo</taxon>
    </lineage>
</organism>
<name>A0A0A8XZJ9_ARUDO</name>
<accession>A0A0A8XZJ9</accession>
<dbReference type="AlphaFoldDB" id="A0A0A8XZJ9"/>
<dbReference type="EMBL" id="GBRH01278456">
    <property type="protein sequence ID" value="JAD19439.1"/>
    <property type="molecule type" value="Transcribed_RNA"/>
</dbReference>
<reference evidence="1" key="2">
    <citation type="journal article" date="2015" name="Data Brief">
        <title>Shoot transcriptome of the giant reed, Arundo donax.</title>
        <authorList>
            <person name="Barrero R.A."/>
            <person name="Guerrero F.D."/>
            <person name="Moolhuijzen P."/>
            <person name="Goolsby J.A."/>
            <person name="Tidwell J."/>
            <person name="Bellgard S.E."/>
            <person name="Bellgard M.I."/>
        </authorList>
    </citation>
    <scope>NUCLEOTIDE SEQUENCE</scope>
    <source>
        <tissue evidence="1">Shoot tissue taken approximately 20 cm above the soil surface</tissue>
    </source>
</reference>
<evidence type="ECO:0000313" key="1">
    <source>
        <dbReference type="EMBL" id="JAD19439.1"/>
    </source>
</evidence>
<proteinExistence type="predicted"/>
<sequence length="38" mass="4134">MSLISVTRKAIHCGKKNQTEIRGHGPEARQPLSMLAAC</sequence>